<evidence type="ECO:0000256" key="3">
    <source>
        <dbReference type="ARBA" id="ARBA00009223"/>
    </source>
</evidence>
<keyword evidence="7" id="KW-0690">Ribosome biogenesis</keyword>
<dbReference type="Gene3D" id="3.40.50.300">
    <property type="entry name" value="P-loop containing nucleotide triphosphate hydrolases"/>
    <property type="match status" value="1"/>
</dbReference>
<evidence type="ECO:0000256" key="7">
    <source>
        <dbReference type="RuleBase" id="RU365070"/>
    </source>
</evidence>
<evidence type="ECO:0000256" key="8">
    <source>
        <dbReference type="SAM" id="MobiDB-lite"/>
    </source>
</evidence>
<dbReference type="InterPro" id="IPR027417">
    <property type="entry name" value="P-loop_NTPase"/>
</dbReference>
<dbReference type="InParanoid" id="A0A409YSF4"/>
<dbReference type="InterPro" id="IPR053940">
    <property type="entry name" value="UTP25_NTPase-like"/>
</dbReference>
<keyword evidence="5 7" id="KW-0539">Nucleus</keyword>
<feature type="region of interest" description="Disordered" evidence="8">
    <location>
        <begin position="236"/>
        <end position="271"/>
    </location>
</feature>
<proteinExistence type="inferred from homology"/>
<sequence length="666" mass="75629">MDDGNSVTTRLLTLLNVSATKVNKRKRTTDEFVPSTKLNKRKSAGSLKFADSPTVFDLSNPPNANQQNAAQNIVVDEEAEAREEVAEMAVDDANEGGETQDTYEMHFGMNPAVLSASSRAAVDSRSWSTSREKVGRLGNGILSIPQNSASTSSVLAPQVDLLDSLKTQFKTRQSKQPPNQTTLQNDLLSCLSTRKDLFITPAALETKRCTREAISLHLLNHITKFVFNFLQLHPKPSSPHRKRRKVLKNNERLTKASKTNPDAPPPEDVQDQGFTRPSVLVLLPFRSSALDWFRAITSHTPAPAFQIEHQARFLNEYGLPEGVIDKLTSAEPGTYPPDHVETFKGNVDDNFRVGVKMTRKSVKMFAEFYGCDLILASPLGLRRSIEKEKNGDYLSSIEMLVIDQMDALTMQNWEHVKFVMSHMNKLPKESHDTDFSRIKPWYLDGHAAYLRQSILLSTYETPEIRHLYNNELKNVAGKIRTEKLWQPIAVPAGIDQQFVYFDCTNPVDEPEKRFQHFTTQLLPTVMKSAVQSTNTIVFIPSSFDFIRVQNHFRKSGYEYAVLSEYSTNQEISRARQAFFKGTKSFLLISERFHFYKRYKIRGSRNIVFYGLPDHPQYFTELLSFPFLDDDVEAGDVSSRVLFSKYDRMRLERIVGTEGAIELIKSS</sequence>
<dbReference type="STRING" id="181874.A0A409YSF4"/>
<evidence type="ECO:0000313" key="11">
    <source>
        <dbReference type="EMBL" id="PPR05899.1"/>
    </source>
</evidence>
<gene>
    <name evidence="11" type="ORF">CVT24_006640</name>
</gene>
<evidence type="ECO:0000313" key="12">
    <source>
        <dbReference type="Proteomes" id="UP000284842"/>
    </source>
</evidence>
<comment type="function">
    <text evidence="1 7">DEAD-box RNA helicase-like protein required for pre-18S rRNA processing, specifically at sites A0, A1, and A2.</text>
</comment>
<evidence type="ECO:0000256" key="1">
    <source>
        <dbReference type="ARBA" id="ARBA00002883"/>
    </source>
</evidence>
<protein>
    <recommendedName>
        <fullName evidence="4 7">U3 small nucleolar RNA-associated protein 25</fullName>
        <shortName evidence="7">U3 snoRNA-associated protein 25</shortName>
    </recommendedName>
</protein>
<comment type="subcellular location">
    <subcellularLocation>
        <location evidence="2 7">Nucleus</location>
        <location evidence="2 7">Nucleolus</location>
    </subcellularLocation>
</comment>
<comment type="subunit">
    <text evidence="7">Component of the ribosomal small subunit (SSU) processome composed of at least 40 protein subunits and snoRNA U3.</text>
</comment>
<evidence type="ECO:0000256" key="6">
    <source>
        <dbReference type="ARBA" id="ARBA00023274"/>
    </source>
</evidence>
<name>A0A409YSF4_9AGAR</name>
<feature type="domain" description="UTP25 C-terminal" evidence="9">
    <location>
        <begin position="491"/>
        <end position="665"/>
    </location>
</feature>
<dbReference type="PANTHER" id="PTHR12933:SF0">
    <property type="entry name" value="U3 SMALL NUCLEOLAR RNA-ASSOCIATED PROTEIN 25 HOMOLOG"/>
    <property type="match status" value="1"/>
</dbReference>
<dbReference type="GO" id="GO:0034511">
    <property type="term" value="F:U3 snoRNA binding"/>
    <property type="evidence" value="ECO:0007669"/>
    <property type="project" value="InterPro"/>
</dbReference>
<comment type="caution">
    <text evidence="11">The sequence shown here is derived from an EMBL/GenBank/DDBJ whole genome shotgun (WGS) entry which is preliminary data.</text>
</comment>
<evidence type="ECO:0000256" key="4">
    <source>
        <dbReference type="ARBA" id="ARBA00015422"/>
    </source>
</evidence>
<evidence type="ECO:0000259" key="9">
    <source>
        <dbReference type="Pfam" id="PF06862"/>
    </source>
</evidence>
<dbReference type="GO" id="GO:0000462">
    <property type="term" value="P:maturation of SSU-rRNA from tricistronic rRNA transcript (SSU-rRNA, 5.8S rRNA, LSU-rRNA)"/>
    <property type="evidence" value="ECO:0007669"/>
    <property type="project" value="TreeGrafter"/>
</dbReference>
<dbReference type="GO" id="GO:0032040">
    <property type="term" value="C:small-subunit processome"/>
    <property type="evidence" value="ECO:0007669"/>
    <property type="project" value="TreeGrafter"/>
</dbReference>
<feature type="compositionally biased region" description="Basic residues" evidence="8">
    <location>
        <begin position="238"/>
        <end position="247"/>
    </location>
</feature>
<dbReference type="AlphaFoldDB" id="A0A409YSF4"/>
<reference evidence="11 12" key="1">
    <citation type="journal article" date="2018" name="Evol. Lett.">
        <title>Horizontal gene cluster transfer increased hallucinogenic mushroom diversity.</title>
        <authorList>
            <person name="Reynolds H.T."/>
            <person name="Vijayakumar V."/>
            <person name="Gluck-Thaler E."/>
            <person name="Korotkin H.B."/>
            <person name="Matheny P.B."/>
            <person name="Slot J.C."/>
        </authorList>
    </citation>
    <scope>NUCLEOTIDE SEQUENCE [LARGE SCALE GENOMIC DNA]</scope>
    <source>
        <strain evidence="11 12">2629</strain>
    </source>
</reference>
<evidence type="ECO:0000256" key="2">
    <source>
        <dbReference type="ARBA" id="ARBA00004604"/>
    </source>
</evidence>
<dbReference type="Proteomes" id="UP000284842">
    <property type="component" value="Unassembled WGS sequence"/>
</dbReference>
<dbReference type="PANTHER" id="PTHR12933">
    <property type="entry name" value="ORF PROTEIN-RELATED"/>
    <property type="match status" value="1"/>
</dbReference>
<keyword evidence="12" id="KW-1185">Reference proteome</keyword>
<dbReference type="FunCoup" id="A0A409YSF4">
    <property type="interactions" value="697"/>
</dbReference>
<dbReference type="SUPFAM" id="SSF52540">
    <property type="entry name" value="P-loop containing nucleoside triphosphate hydrolases"/>
    <property type="match status" value="1"/>
</dbReference>
<dbReference type="GO" id="GO:0019843">
    <property type="term" value="F:rRNA binding"/>
    <property type="evidence" value="ECO:0007669"/>
    <property type="project" value="TreeGrafter"/>
</dbReference>
<dbReference type="Pfam" id="PF22916">
    <property type="entry name" value="UTP25_NTPase-like"/>
    <property type="match status" value="1"/>
</dbReference>
<dbReference type="Pfam" id="PF06862">
    <property type="entry name" value="Utp25_C"/>
    <property type="match status" value="1"/>
</dbReference>
<keyword evidence="6 7" id="KW-0687">Ribonucleoprotein</keyword>
<dbReference type="InterPro" id="IPR053939">
    <property type="entry name" value="UTP25_C"/>
</dbReference>
<evidence type="ECO:0000259" key="10">
    <source>
        <dbReference type="Pfam" id="PF22916"/>
    </source>
</evidence>
<keyword evidence="7" id="KW-0698">rRNA processing</keyword>
<dbReference type="InterPro" id="IPR010678">
    <property type="entry name" value="UTP25"/>
</dbReference>
<dbReference type="EMBL" id="NHTK01000742">
    <property type="protein sequence ID" value="PPR05899.1"/>
    <property type="molecule type" value="Genomic_DNA"/>
</dbReference>
<feature type="domain" description="UTP25 NTP hydrolase-like" evidence="10">
    <location>
        <begin position="195"/>
        <end position="479"/>
    </location>
</feature>
<dbReference type="OrthoDB" id="10264378at2759"/>
<evidence type="ECO:0000256" key="5">
    <source>
        <dbReference type="ARBA" id="ARBA00023242"/>
    </source>
</evidence>
<organism evidence="11 12">
    <name type="scientific">Panaeolus cyanescens</name>
    <dbReference type="NCBI Taxonomy" id="181874"/>
    <lineage>
        <taxon>Eukaryota</taxon>
        <taxon>Fungi</taxon>
        <taxon>Dikarya</taxon>
        <taxon>Basidiomycota</taxon>
        <taxon>Agaricomycotina</taxon>
        <taxon>Agaricomycetes</taxon>
        <taxon>Agaricomycetidae</taxon>
        <taxon>Agaricales</taxon>
        <taxon>Agaricineae</taxon>
        <taxon>Galeropsidaceae</taxon>
        <taxon>Panaeolus</taxon>
    </lineage>
</organism>
<accession>A0A409YSF4</accession>
<comment type="similarity">
    <text evidence="3 7">Belongs to the UTP25 family.</text>
</comment>